<comment type="caution">
    <text evidence="1">The sequence shown here is derived from an EMBL/GenBank/DDBJ whole genome shotgun (WGS) entry which is preliminary data.</text>
</comment>
<organism evidence="1 2">
    <name type="scientific">Peronosclerospora sorghi</name>
    <dbReference type="NCBI Taxonomy" id="230839"/>
    <lineage>
        <taxon>Eukaryota</taxon>
        <taxon>Sar</taxon>
        <taxon>Stramenopiles</taxon>
        <taxon>Oomycota</taxon>
        <taxon>Peronosporomycetes</taxon>
        <taxon>Peronosporales</taxon>
        <taxon>Peronosporaceae</taxon>
        <taxon>Peronosclerospora</taxon>
    </lineage>
</organism>
<name>A0ACC0VG56_9STRA</name>
<protein>
    <submittedName>
        <fullName evidence="1">Uncharacterized protein</fullName>
    </submittedName>
</protein>
<gene>
    <name evidence="1" type="ORF">PsorP6_013642</name>
</gene>
<evidence type="ECO:0000313" key="2">
    <source>
        <dbReference type="Proteomes" id="UP001163321"/>
    </source>
</evidence>
<dbReference type="Proteomes" id="UP001163321">
    <property type="component" value="Chromosome 9"/>
</dbReference>
<accession>A0ACC0VG56</accession>
<proteinExistence type="predicted"/>
<sequence length="63" mass="6804">MRFESSHGLLSRHLRVHLASSVSTAKSPTLAALVAPMETSSFTTWEKASQAGNSKANHTILPR</sequence>
<dbReference type="EMBL" id="CM047588">
    <property type="protein sequence ID" value="KAI9905453.1"/>
    <property type="molecule type" value="Genomic_DNA"/>
</dbReference>
<evidence type="ECO:0000313" key="1">
    <source>
        <dbReference type="EMBL" id="KAI9905453.1"/>
    </source>
</evidence>
<keyword evidence="2" id="KW-1185">Reference proteome</keyword>
<reference evidence="1 2" key="1">
    <citation type="journal article" date="2022" name="bioRxiv">
        <title>The genome of the oomycete Peronosclerospora sorghi, a cosmopolitan pathogen of maize and sorghum, is inflated with dispersed pseudogenes.</title>
        <authorList>
            <person name="Fletcher K."/>
            <person name="Martin F."/>
            <person name="Isakeit T."/>
            <person name="Cavanaugh K."/>
            <person name="Magill C."/>
            <person name="Michelmore R."/>
        </authorList>
    </citation>
    <scope>NUCLEOTIDE SEQUENCE [LARGE SCALE GENOMIC DNA]</scope>
    <source>
        <strain evidence="1">P6</strain>
    </source>
</reference>